<dbReference type="AlphaFoldDB" id="A0A9P6ULV9"/>
<feature type="compositionally biased region" description="Low complexity" evidence="2">
    <location>
        <begin position="205"/>
        <end position="216"/>
    </location>
</feature>
<organism evidence="3 4">
    <name type="scientific">Linnemannia gamsii</name>
    <dbReference type="NCBI Taxonomy" id="64522"/>
    <lineage>
        <taxon>Eukaryota</taxon>
        <taxon>Fungi</taxon>
        <taxon>Fungi incertae sedis</taxon>
        <taxon>Mucoromycota</taxon>
        <taxon>Mortierellomycotina</taxon>
        <taxon>Mortierellomycetes</taxon>
        <taxon>Mortierellales</taxon>
        <taxon>Mortierellaceae</taxon>
        <taxon>Linnemannia</taxon>
    </lineage>
</organism>
<feature type="compositionally biased region" description="Low complexity" evidence="2">
    <location>
        <begin position="256"/>
        <end position="267"/>
    </location>
</feature>
<name>A0A9P6ULV9_9FUNG</name>
<feature type="region of interest" description="Disordered" evidence="2">
    <location>
        <begin position="251"/>
        <end position="284"/>
    </location>
</feature>
<accession>A0A9P6ULV9</accession>
<evidence type="ECO:0000256" key="2">
    <source>
        <dbReference type="SAM" id="MobiDB-lite"/>
    </source>
</evidence>
<feature type="compositionally biased region" description="Basic and acidic residues" evidence="2">
    <location>
        <begin position="268"/>
        <end position="280"/>
    </location>
</feature>
<dbReference type="EMBL" id="JAAAIN010000819">
    <property type="protein sequence ID" value="KAG0310584.1"/>
    <property type="molecule type" value="Genomic_DNA"/>
</dbReference>
<gene>
    <name evidence="3" type="ORF">BGZ97_012463</name>
</gene>
<sequence length="677" mass="77289">MLIASHSPQLANLYPRDNSVSNTLCPSTHKPNWTSESITVSQRGQQQQQPVYGNRASWAERVDNTNSGYSDEHDNTTIFSGDNRYNNYNNHYRTTADANTPQTLAAYRKPSQVYETHYTQQQEQQQQGWPSEYQAAVRYTGHNNRATQNTTKYPSYSPSPHMPLLIVESYYPQQEQQGQTSWIELNNGARYYYHTGAETAKAKPTRSSSATSLESSSTDHTRFTQEQQGQTSWIELNNGARYDYHTGAETAMAKPTRSSSATSLESSSTDHTRFPKEKQQLRGQGNEYQTAIGYNYQHHSVVAMSQVGNQEHPELRGLPWAYTNSGLGIQWVNNTTFSNDNLHCNYYGTTTETTTPEPFALFTMSSLTHHTRFLQEQPLYGQRSGYQATFDTKHHCHGATKDFVEHSCSSSHESNLPRQIRFLHVQQQDRVHEVNDNGTYSNNSPRNWIREKRMYCNLTNAHEPRSIHQSRVCQQQHLKMPYGNDAKLPAPIFSHSRDALINYDGYQAYEDSMEPCGAQEHCFLPHHQQQIQGYEVSDHAADKGNINIYSATTDTAQRTVDSATPAAAPSSLSSSITGFLLTAEYYPSDIDDDRSEWLLKEESSDSKRYPARFGRFVAYERYKVELERAQCERQQKIAARARAIEKAKIESIEKFRFREKNKSKVKSTITEVLFGHL</sequence>
<protein>
    <submittedName>
        <fullName evidence="3">Uncharacterized protein</fullName>
    </submittedName>
</protein>
<dbReference type="OrthoDB" id="10528165at2759"/>
<keyword evidence="1" id="KW-0175">Coiled coil</keyword>
<feature type="coiled-coil region" evidence="1">
    <location>
        <begin position="619"/>
        <end position="646"/>
    </location>
</feature>
<evidence type="ECO:0000313" key="4">
    <source>
        <dbReference type="Proteomes" id="UP000823405"/>
    </source>
</evidence>
<evidence type="ECO:0000256" key="1">
    <source>
        <dbReference type="SAM" id="Coils"/>
    </source>
</evidence>
<keyword evidence="4" id="KW-1185">Reference proteome</keyword>
<evidence type="ECO:0000313" key="3">
    <source>
        <dbReference type="EMBL" id="KAG0310584.1"/>
    </source>
</evidence>
<comment type="caution">
    <text evidence="3">The sequence shown here is derived from an EMBL/GenBank/DDBJ whole genome shotgun (WGS) entry which is preliminary data.</text>
</comment>
<proteinExistence type="predicted"/>
<reference evidence="3" key="1">
    <citation type="journal article" date="2020" name="Fungal Divers.">
        <title>Resolving the Mortierellaceae phylogeny through synthesis of multi-gene phylogenetics and phylogenomics.</title>
        <authorList>
            <person name="Vandepol N."/>
            <person name="Liber J."/>
            <person name="Desiro A."/>
            <person name="Na H."/>
            <person name="Kennedy M."/>
            <person name="Barry K."/>
            <person name="Grigoriev I.V."/>
            <person name="Miller A.N."/>
            <person name="O'Donnell K."/>
            <person name="Stajich J.E."/>
            <person name="Bonito G."/>
        </authorList>
    </citation>
    <scope>NUCLEOTIDE SEQUENCE</scope>
    <source>
        <strain evidence="3">NVP60</strain>
    </source>
</reference>
<dbReference type="Proteomes" id="UP000823405">
    <property type="component" value="Unassembled WGS sequence"/>
</dbReference>
<feature type="region of interest" description="Disordered" evidence="2">
    <location>
        <begin position="199"/>
        <end position="231"/>
    </location>
</feature>